<dbReference type="EMBL" id="JADGIZ020000016">
    <property type="protein sequence ID" value="KAL2916540.1"/>
    <property type="molecule type" value="Genomic_DNA"/>
</dbReference>
<dbReference type="CDD" id="cd07956">
    <property type="entry name" value="Anticodon_Ia_Arg"/>
    <property type="match status" value="1"/>
</dbReference>
<accession>A0ABR4NAH5</accession>
<dbReference type="InterPro" id="IPR036695">
    <property type="entry name" value="Arg-tRNA-synth_N_sf"/>
</dbReference>
<protein>
    <recommendedName>
        <fullName evidence="2">arginine--tRNA ligase</fullName>
        <ecNumber evidence="2">6.1.1.19</ecNumber>
    </recommendedName>
    <alternativeName>
        <fullName evidence="8">Arginyl-tRNA synthetase</fullName>
    </alternativeName>
</protein>
<dbReference type="SMART" id="SM00836">
    <property type="entry name" value="DALR_1"/>
    <property type="match status" value="1"/>
</dbReference>
<keyword evidence="14" id="KW-1185">Reference proteome</keyword>
<dbReference type="InterPro" id="IPR035684">
    <property type="entry name" value="ArgRS_core"/>
</dbReference>
<dbReference type="PANTHER" id="PTHR11956">
    <property type="entry name" value="ARGINYL-TRNA SYNTHETASE"/>
    <property type="match status" value="1"/>
</dbReference>
<dbReference type="SUPFAM" id="SSF55190">
    <property type="entry name" value="Arginyl-tRNA synthetase (ArgRS), N-terminal 'additional' domain"/>
    <property type="match status" value="1"/>
</dbReference>
<evidence type="ECO:0000256" key="7">
    <source>
        <dbReference type="ARBA" id="ARBA00023146"/>
    </source>
</evidence>
<reference evidence="13 14" key="1">
    <citation type="submission" date="2023-09" db="EMBL/GenBank/DDBJ databases">
        <title>Pangenome analysis of Batrachochytrium dendrobatidis and related Chytrids.</title>
        <authorList>
            <person name="Yacoub M.N."/>
            <person name="Stajich J.E."/>
            <person name="James T.Y."/>
        </authorList>
    </citation>
    <scope>NUCLEOTIDE SEQUENCE [LARGE SCALE GENOMIC DNA]</scope>
    <source>
        <strain evidence="13 14">JEL0888</strain>
    </source>
</reference>
<keyword evidence="3 10" id="KW-0436">Ligase</keyword>
<evidence type="ECO:0000256" key="6">
    <source>
        <dbReference type="ARBA" id="ARBA00022917"/>
    </source>
</evidence>
<evidence type="ECO:0000256" key="2">
    <source>
        <dbReference type="ARBA" id="ARBA00012837"/>
    </source>
</evidence>
<dbReference type="InterPro" id="IPR005148">
    <property type="entry name" value="Arg-tRNA-synth_N"/>
</dbReference>
<evidence type="ECO:0000313" key="13">
    <source>
        <dbReference type="EMBL" id="KAL2916540.1"/>
    </source>
</evidence>
<proteinExistence type="inferred from homology"/>
<dbReference type="GO" id="GO:0004814">
    <property type="term" value="F:arginine-tRNA ligase activity"/>
    <property type="evidence" value="ECO:0007669"/>
    <property type="project" value="UniProtKB-EC"/>
</dbReference>
<dbReference type="PANTHER" id="PTHR11956:SF11">
    <property type="entry name" value="ARGININE--TRNA LIGASE, MITOCHONDRIAL-RELATED"/>
    <property type="match status" value="1"/>
</dbReference>
<evidence type="ECO:0000256" key="1">
    <source>
        <dbReference type="ARBA" id="ARBA00005594"/>
    </source>
</evidence>
<sequence length="782" mass="85439">MAALSSHQVEPLARHQGTFYLSFSPKTLPYAELAAYHLAAAQAPKSAPAHSIRVGLDHNLLAPAAVLTVPKGPFAAEKTTLTGKTNIVRFFSRVFAAGPAGASALSTSSLYPESAPELKARIDDWIDRLRTAPGTQLAAADVVKALEAAAPTKALVGTATTIADLLAWDALLATGASSPKLAGWLKSIHSAPALANAAATIDGLVETAPQLDVFRFEIVSQICALTGSTPDVIYPLLEEPRDRKNGDISLPLPRARLPGNPIELATSLAQKFKCNDLITKAAAAGPFLNFTYNRDTLRNRTIASAVGLGPQYGANATGFGNFGIVEFSSPNIAKPFHAGHLRSTIIGSFIKNVLDASGWGTVSINYLGDWGKQYGLLAVGYERYGNDEELEKDPIRHLFHVYVKVNNDASENPAVHDEARAYFKKMEDGDAHAYGLWKRFRDLSIVKYKEIYGRLNVQFDIYSGESQYSLGQMRDVLHELQDLGLLVPDQGALIVDLKQFDLGVAVIGKTDGSLLYLSRDIAAAIDRKKVFDFDRMFYVVGNQQIHHFKQLFKILELQGKTWAEKCEHIGFGIIRSKDGNMSTRKGTVVFLEDILDEAGSHMHEQMRKNEVKYAQIPDPDSVADVVGQSATMIQDMTARRSKDYNFDWDRIFSFEGDTGPYLQYAHSRLCSIERQAAPLEVTPEELQSIDFSLLTEPQAFTLVEAIAAYPDVLREAGKTLEPCTIVSFALNLSHAVSSAIDVLWVSGQAKPLAHARLALYVAARITLGNALRLLGLKPLTRM</sequence>
<dbReference type="Pfam" id="PF05746">
    <property type="entry name" value="DALR_1"/>
    <property type="match status" value="1"/>
</dbReference>
<keyword evidence="7 10" id="KW-0030">Aminoacyl-tRNA synthetase</keyword>
<keyword evidence="6 10" id="KW-0648">Protein biosynthesis</keyword>
<dbReference type="InterPro" id="IPR014729">
    <property type="entry name" value="Rossmann-like_a/b/a_fold"/>
</dbReference>
<dbReference type="CDD" id="cd00671">
    <property type="entry name" value="ArgRS_core"/>
    <property type="match status" value="1"/>
</dbReference>
<feature type="domain" description="Arginyl tRNA synthetase N-terminal" evidence="12">
    <location>
        <begin position="212"/>
        <end position="292"/>
    </location>
</feature>
<dbReference type="Gene3D" id="1.10.730.10">
    <property type="entry name" value="Isoleucyl-tRNA Synthetase, Domain 1"/>
    <property type="match status" value="1"/>
</dbReference>
<dbReference type="InterPro" id="IPR008909">
    <property type="entry name" value="DALR_anticod-bd"/>
</dbReference>
<keyword evidence="5 10" id="KW-0067">ATP-binding</keyword>
<dbReference type="Gene3D" id="3.40.50.620">
    <property type="entry name" value="HUPs"/>
    <property type="match status" value="1"/>
</dbReference>
<evidence type="ECO:0000259" key="11">
    <source>
        <dbReference type="SMART" id="SM00836"/>
    </source>
</evidence>
<gene>
    <name evidence="13" type="primary">SYR1_2</name>
    <name evidence="13" type="ORF">HK105_203973</name>
</gene>
<evidence type="ECO:0000256" key="9">
    <source>
        <dbReference type="ARBA" id="ARBA00049339"/>
    </source>
</evidence>
<comment type="catalytic activity">
    <reaction evidence="9">
        <text>tRNA(Arg) + L-arginine + ATP = L-arginyl-tRNA(Arg) + AMP + diphosphate</text>
        <dbReference type="Rhea" id="RHEA:20301"/>
        <dbReference type="Rhea" id="RHEA-COMP:9658"/>
        <dbReference type="Rhea" id="RHEA-COMP:9673"/>
        <dbReference type="ChEBI" id="CHEBI:30616"/>
        <dbReference type="ChEBI" id="CHEBI:32682"/>
        <dbReference type="ChEBI" id="CHEBI:33019"/>
        <dbReference type="ChEBI" id="CHEBI:78442"/>
        <dbReference type="ChEBI" id="CHEBI:78513"/>
        <dbReference type="ChEBI" id="CHEBI:456215"/>
        <dbReference type="EC" id="6.1.1.19"/>
    </reaction>
</comment>
<dbReference type="NCBIfam" id="TIGR00456">
    <property type="entry name" value="argS"/>
    <property type="match status" value="1"/>
</dbReference>
<dbReference type="Pfam" id="PF00750">
    <property type="entry name" value="tRNA-synt_1d"/>
    <property type="match status" value="1"/>
</dbReference>
<dbReference type="InterPro" id="IPR009080">
    <property type="entry name" value="tRNAsynth_Ia_anticodon-bd"/>
</dbReference>
<dbReference type="PROSITE" id="PS00178">
    <property type="entry name" value="AA_TRNA_LIGASE_I"/>
    <property type="match status" value="1"/>
</dbReference>
<comment type="caution">
    <text evidence="13">The sequence shown here is derived from an EMBL/GenBank/DDBJ whole genome shotgun (WGS) entry which is preliminary data.</text>
</comment>
<dbReference type="SMART" id="SM01016">
    <property type="entry name" value="Arg_tRNA_synt_N"/>
    <property type="match status" value="1"/>
</dbReference>
<dbReference type="InterPro" id="IPR001278">
    <property type="entry name" value="Arg-tRNA-ligase"/>
</dbReference>
<dbReference type="PRINTS" id="PR01038">
    <property type="entry name" value="TRNASYNTHARG"/>
</dbReference>
<organism evidence="13 14">
    <name type="scientific">Polyrhizophydium stewartii</name>
    <dbReference type="NCBI Taxonomy" id="2732419"/>
    <lineage>
        <taxon>Eukaryota</taxon>
        <taxon>Fungi</taxon>
        <taxon>Fungi incertae sedis</taxon>
        <taxon>Chytridiomycota</taxon>
        <taxon>Chytridiomycota incertae sedis</taxon>
        <taxon>Chytridiomycetes</taxon>
        <taxon>Rhizophydiales</taxon>
        <taxon>Rhizophydiales incertae sedis</taxon>
        <taxon>Polyrhizophydium</taxon>
    </lineage>
</organism>
<evidence type="ECO:0000256" key="5">
    <source>
        <dbReference type="ARBA" id="ARBA00022840"/>
    </source>
</evidence>
<keyword evidence="4 10" id="KW-0547">Nucleotide-binding</keyword>
<dbReference type="Pfam" id="PF03485">
    <property type="entry name" value="Arg_tRNA_synt_N"/>
    <property type="match status" value="1"/>
</dbReference>
<comment type="similarity">
    <text evidence="1 10">Belongs to the class-I aminoacyl-tRNA synthetase family.</text>
</comment>
<evidence type="ECO:0000259" key="12">
    <source>
        <dbReference type="SMART" id="SM01016"/>
    </source>
</evidence>
<name>A0ABR4NAH5_9FUNG</name>
<dbReference type="Gene3D" id="3.30.1360.70">
    <property type="entry name" value="Arginyl tRNA synthetase N-terminal domain"/>
    <property type="match status" value="1"/>
</dbReference>
<evidence type="ECO:0000256" key="10">
    <source>
        <dbReference type="RuleBase" id="RU363038"/>
    </source>
</evidence>
<dbReference type="SUPFAM" id="SSF47323">
    <property type="entry name" value="Anticodon-binding domain of a subclass of class I aminoacyl-tRNA synthetases"/>
    <property type="match status" value="1"/>
</dbReference>
<dbReference type="SUPFAM" id="SSF52374">
    <property type="entry name" value="Nucleotidylyl transferase"/>
    <property type="match status" value="1"/>
</dbReference>
<evidence type="ECO:0000256" key="3">
    <source>
        <dbReference type="ARBA" id="ARBA00022598"/>
    </source>
</evidence>
<dbReference type="InterPro" id="IPR001412">
    <property type="entry name" value="aa-tRNA-synth_I_CS"/>
</dbReference>
<evidence type="ECO:0000256" key="8">
    <source>
        <dbReference type="ARBA" id="ARBA00033033"/>
    </source>
</evidence>
<dbReference type="Proteomes" id="UP001527925">
    <property type="component" value="Unassembled WGS sequence"/>
</dbReference>
<feature type="domain" description="DALR anticodon binding" evidence="11">
    <location>
        <begin position="662"/>
        <end position="782"/>
    </location>
</feature>
<evidence type="ECO:0000313" key="14">
    <source>
        <dbReference type="Proteomes" id="UP001527925"/>
    </source>
</evidence>
<dbReference type="EC" id="6.1.1.19" evidence="2"/>
<evidence type="ECO:0000256" key="4">
    <source>
        <dbReference type="ARBA" id="ARBA00022741"/>
    </source>
</evidence>